<evidence type="ECO:0000256" key="3">
    <source>
        <dbReference type="ARBA" id="ARBA00022723"/>
    </source>
</evidence>
<evidence type="ECO:0000256" key="9">
    <source>
        <dbReference type="ARBA" id="ARBA00023163"/>
    </source>
</evidence>
<keyword evidence="9" id="KW-0804">Transcription</keyword>
<dbReference type="Proteomes" id="UP000472265">
    <property type="component" value="Chromosome 20"/>
</dbReference>
<dbReference type="InterPro" id="IPR036236">
    <property type="entry name" value="Znf_C2H2_sf"/>
</dbReference>
<dbReference type="FunFam" id="3.30.160.60:FF:001573">
    <property type="entry name" value="Zinc finger protein 407"/>
    <property type="match status" value="1"/>
</dbReference>
<feature type="domain" description="C2H2-type" evidence="13">
    <location>
        <begin position="271"/>
        <end position="298"/>
    </location>
</feature>
<dbReference type="PROSITE" id="PS50157">
    <property type="entry name" value="ZINC_FINGER_C2H2_2"/>
    <property type="match status" value="6"/>
</dbReference>
<dbReference type="FunFam" id="3.30.160.60:FF:001506">
    <property type="entry name" value="Zinc finger protein"/>
    <property type="match status" value="1"/>
</dbReference>
<evidence type="ECO:0000256" key="5">
    <source>
        <dbReference type="ARBA" id="ARBA00022771"/>
    </source>
</evidence>
<keyword evidence="5 11" id="KW-0863">Zinc-finger</keyword>
<dbReference type="FunFam" id="3.30.160.60:FF:000912">
    <property type="entry name" value="Zinc finger protein 660"/>
    <property type="match status" value="1"/>
</dbReference>
<dbReference type="FunFam" id="3.30.160.60:FF:001480">
    <property type="entry name" value="Si:cabz01071911.3"/>
    <property type="match status" value="1"/>
</dbReference>
<evidence type="ECO:0000256" key="6">
    <source>
        <dbReference type="ARBA" id="ARBA00022833"/>
    </source>
</evidence>
<feature type="compositionally biased region" description="Basic and acidic residues" evidence="12">
    <location>
        <begin position="151"/>
        <end position="166"/>
    </location>
</feature>
<sequence>MCFSGLHSGVQDLLVIKEEESLEWSPSLDEKDPDSLHIKEEQEGQQLNELVETDITDLPFTTVTVKSEEDEEKPFLQFHQRQPEDNREAEPQASSSTTQIKTETDEEDCEGSEPIRNQDPDDLPQPDTDEKASDCSETELSYDWQEPLSETEPKTDSDREGTRATESRVNAPEYQNPPVCDVGDKPFGCDVCGKRFTKQGSLKAHTRLHTGEKPFVCEVCMHSFTDKKYLEAHMKIHTGEKPFSCDVCGKTFSQKRNLKSHMRVHTGERPFGCGVCGRKFTEQGILKTHMRVHTGEKPFGCDECGKRFIQQGILKRHMIVHAGEKPFGCDVCGKRFTQQGNVKTHMRVHTGEKPFGCGFCGKKYKLFHDLKEWCRMKGSFSCKTLL</sequence>
<name>A0A671XC87_SPAAU</name>
<accession>A0A671XC87</accession>
<dbReference type="Pfam" id="PF00096">
    <property type="entry name" value="zf-C2H2"/>
    <property type="match status" value="6"/>
</dbReference>
<keyword evidence="4" id="KW-0677">Repeat</keyword>
<comment type="similarity">
    <text evidence="2">Belongs to the krueppel C2H2-type zinc-finger protein family.</text>
</comment>
<feature type="domain" description="C2H2-type" evidence="13">
    <location>
        <begin position="243"/>
        <end position="270"/>
    </location>
</feature>
<evidence type="ECO:0000256" key="4">
    <source>
        <dbReference type="ARBA" id="ARBA00022737"/>
    </source>
</evidence>
<keyword evidence="6" id="KW-0862">Zinc</keyword>
<evidence type="ECO:0000259" key="13">
    <source>
        <dbReference type="PROSITE" id="PS50157"/>
    </source>
</evidence>
<dbReference type="FunFam" id="3.30.160.60:FF:000260">
    <property type="entry name" value="Spalt-like transcription factor 1"/>
    <property type="match status" value="1"/>
</dbReference>
<dbReference type="PANTHER" id="PTHR10032">
    <property type="entry name" value="ZINC FINGER PROTEIN WITH KRAB AND SCAN DOMAINS"/>
    <property type="match status" value="1"/>
</dbReference>
<evidence type="ECO:0000256" key="1">
    <source>
        <dbReference type="ARBA" id="ARBA00004123"/>
    </source>
</evidence>
<evidence type="ECO:0000256" key="8">
    <source>
        <dbReference type="ARBA" id="ARBA00023125"/>
    </source>
</evidence>
<keyword evidence="3" id="KW-0479">Metal-binding</keyword>
<feature type="region of interest" description="Disordered" evidence="12">
    <location>
        <begin position="23"/>
        <end position="177"/>
    </location>
</feature>
<dbReference type="InterPro" id="IPR013087">
    <property type="entry name" value="Znf_C2H2_type"/>
</dbReference>
<reference evidence="14" key="2">
    <citation type="submission" date="2025-08" db="UniProtKB">
        <authorList>
            <consortium name="Ensembl"/>
        </authorList>
    </citation>
    <scope>IDENTIFICATION</scope>
</reference>
<keyword evidence="15" id="KW-1185">Reference proteome</keyword>
<proteinExistence type="inferred from homology"/>
<dbReference type="GO" id="GO:0005634">
    <property type="term" value="C:nucleus"/>
    <property type="evidence" value="ECO:0007669"/>
    <property type="project" value="UniProtKB-SubCell"/>
</dbReference>
<keyword evidence="7" id="KW-0805">Transcription regulation</keyword>
<organism evidence="14 15">
    <name type="scientific">Sparus aurata</name>
    <name type="common">Gilthead sea bream</name>
    <dbReference type="NCBI Taxonomy" id="8175"/>
    <lineage>
        <taxon>Eukaryota</taxon>
        <taxon>Metazoa</taxon>
        <taxon>Chordata</taxon>
        <taxon>Craniata</taxon>
        <taxon>Vertebrata</taxon>
        <taxon>Euteleostomi</taxon>
        <taxon>Actinopterygii</taxon>
        <taxon>Neopterygii</taxon>
        <taxon>Teleostei</taxon>
        <taxon>Neoteleostei</taxon>
        <taxon>Acanthomorphata</taxon>
        <taxon>Eupercaria</taxon>
        <taxon>Spariformes</taxon>
        <taxon>Sparidae</taxon>
        <taxon>Sparus</taxon>
    </lineage>
</organism>
<evidence type="ECO:0000313" key="15">
    <source>
        <dbReference type="Proteomes" id="UP000472265"/>
    </source>
</evidence>
<dbReference type="Gene3D" id="3.30.160.60">
    <property type="entry name" value="Classic Zinc Finger"/>
    <property type="match status" value="7"/>
</dbReference>
<reference evidence="14" key="3">
    <citation type="submission" date="2025-09" db="UniProtKB">
        <authorList>
            <consortium name="Ensembl"/>
        </authorList>
    </citation>
    <scope>IDENTIFICATION</scope>
</reference>
<dbReference type="SMART" id="SM00355">
    <property type="entry name" value="ZnF_C2H2"/>
    <property type="match status" value="6"/>
</dbReference>
<dbReference type="GO" id="GO:0000981">
    <property type="term" value="F:DNA-binding transcription factor activity, RNA polymerase II-specific"/>
    <property type="evidence" value="ECO:0007669"/>
    <property type="project" value="TreeGrafter"/>
</dbReference>
<feature type="compositionally biased region" description="Basic and acidic residues" evidence="12">
    <location>
        <begin position="28"/>
        <end position="42"/>
    </location>
</feature>
<dbReference type="GO" id="GO:0008270">
    <property type="term" value="F:zinc ion binding"/>
    <property type="evidence" value="ECO:0007669"/>
    <property type="project" value="UniProtKB-KW"/>
</dbReference>
<dbReference type="AlphaFoldDB" id="A0A671XC87"/>
<dbReference type="Ensembl" id="ENSSAUT00010051243.1">
    <property type="protein sequence ID" value="ENSSAUP00010048723.1"/>
    <property type="gene ID" value="ENSSAUG00010020299.1"/>
</dbReference>
<protein>
    <recommendedName>
        <fullName evidence="13">C2H2-type domain-containing protein</fullName>
    </recommendedName>
</protein>
<evidence type="ECO:0000256" key="12">
    <source>
        <dbReference type="SAM" id="MobiDB-lite"/>
    </source>
</evidence>
<dbReference type="GO" id="GO:0000978">
    <property type="term" value="F:RNA polymerase II cis-regulatory region sequence-specific DNA binding"/>
    <property type="evidence" value="ECO:0007669"/>
    <property type="project" value="TreeGrafter"/>
</dbReference>
<dbReference type="PROSITE" id="PS00028">
    <property type="entry name" value="ZINC_FINGER_C2H2_1"/>
    <property type="match status" value="6"/>
</dbReference>
<reference evidence="14" key="1">
    <citation type="submission" date="2021-04" db="EMBL/GenBank/DDBJ databases">
        <authorList>
            <consortium name="Wellcome Sanger Institute Data Sharing"/>
        </authorList>
    </citation>
    <scope>NUCLEOTIDE SEQUENCE [LARGE SCALE GENOMIC DNA]</scope>
</reference>
<evidence type="ECO:0000256" key="7">
    <source>
        <dbReference type="ARBA" id="ARBA00023015"/>
    </source>
</evidence>
<dbReference type="FunFam" id="3.30.160.60:FF:000557">
    <property type="entry name" value="zinc finger and SCAN domain-containing protein 29"/>
    <property type="match status" value="1"/>
</dbReference>
<evidence type="ECO:0000256" key="11">
    <source>
        <dbReference type="PROSITE-ProRule" id="PRU00042"/>
    </source>
</evidence>
<feature type="domain" description="C2H2-type" evidence="13">
    <location>
        <begin position="215"/>
        <end position="242"/>
    </location>
</feature>
<feature type="domain" description="C2H2-type" evidence="13">
    <location>
        <begin position="327"/>
        <end position="354"/>
    </location>
</feature>
<dbReference type="GeneTree" id="ENSGT01150000286959"/>
<feature type="compositionally biased region" description="Basic and acidic residues" evidence="12">
    <location>
        <begin position="81"/>
        <end position="90"/>
    </location>
</feature>
<dbReference type="PANTHER" id="PTHR10032:SF272">
    <property type="entry name" value="OVO-LIKE ZINC FINGER 1A-RELATED"/>
    <property type="match status" value="1"/>
</dbReference>
<keyword evidence="10" id="KW-0539">Nucleus</keyword>
<dbReference type="GO" id="GO:0009913">
    <property type="term" value="P:epidermal cell differentiation"/>
    <property type="evidence" value="ECO:0007669"/>
    <property type="project" value="TreeGrafter"/>
</dbReference>
<evidence type="ECO:0000256" key="2">
    <source>
        <dbReference type="ARBA" id="ARBA00006991"/>
    </source>
</evidence>
<comment type="subcellular location">
    <subcellularLocation>
        <location evidence="1">Nucleus</location>
    </subcellularLocation>
</comment>
<feature type="compositionally biased region" description="Polar residues" evidence="12">
    <location>
        <begin position="92"/>
        <end position="101"/>
    </location>
</feature>
<evidence type="ECO:0000256" key="10">
    <source>
        <dbReference type="ARBA" id="ARBA00023242"/>
    </source>
</evidence>
<keyword evidence="8" id="KW-0238">DNA-binding</keyword>
<dbReference type="InterPro" id="IPR027756">
    <property type="entry name" value="Ovo-like"/>
</dbReference>
<dbReference type="SUPFAM" id="SSF57667">
    <property type="entry name" value="beta-beta-alpha zinc fingers"/>
    <property type="match status" value="4"/>
</dbReference>
<feature type="domain" description="C2H2-type" evidence="13">
    <location>
        <begin position="187"/>
        <end position="214"/>
    </location>
</feature>
<feature type="domain" description="C2H2-type" evidence="13">
    <location>
        <begin position="299"/>
        <end position="326"/>
    </location>
</feature>
<evidence type="ECO:0000313" key="14">
    <source>
        <dbReference type="Ensembl" id="ENSSAUP00010048723.1"/>
    </source>
</evidence>